<sequence length="175" mass="18912">MKPEYSEEPSAKARAVLSPGPSEGPYRHEIRIALTSAQKSYLEQAAGCDAISAFVRDKLFYASPNMVTAIGAIGALYQAAGQVIEASDELRMQAAKAGRTIDSIGQIAISKNEVWEGMPKDIATALRPVGEQAERLHDLGTRLHGLANNLAAEDFLGAPNRKLNHEIQPRPRPKP</sequence>
<dbReference type="Proteomes" id="UP000445582">
    <property type="component" value="Unassembled WGS sequence"/>
</dbReference>
<protein>
    <submittedName>
        <fullName evidence="2">Uncharacterized protein</fullName>
    </submittedName>
</protein>
<dbReference type="EMBL" id="WTYN01000003">
    <property type="protein sequence ID" value="MXO63741.1"/>
    <property type="molecule type" value="Genomic_DNA"/>
</dbReference>
<feature type="region of interest" description="Disordered" evidence="1">
    <location>
        <begin position="1"/>
        <end position="23"/>
    </location>
</feature>
<proteinExistence type="predicted"/>
<evidence type="ECO:0000313" key="3">
    <source>
        <dbReference type="Proteomes" id="UP000445582"/>
    </source>
</evidence>
<accession>A0A844YHY1</accession>
<keyword evidence="3" id="KW-1185">Reference proteome</keyword>
<evidence type="ECO:0000256" key="1">
    <source>
        <dbReference type="SAM" id="MobiDB-lite"/>
    </source>
</evidence>
<feature type="compositionally biased region" description="Basic and acidic residues" evidence="1">
    <location>
        <begin position="1"/>
        <end position="11"/>
    </location>
</feature>
<evidence type="ECO:0000313" key="2">
    <source>
        <dbReference type="EMBL" id="MXO63741.1"/>
    </source>
</evidence>
<name>A0A844YHY1_9SPHN</name>
<dbReference type="RefSeq" id="WP_160676570.1">
    <property type="nucleotide sequence ID" value="NZ_WTYN01000003.1"/>
</dbReference>
<gene>
    <name evidence="2" type="ORF">GRI48_12040</name>
</gene>
<organism evidence="2 3">
    <name type="scientific">Qipengyuania oceanensis</name>
    <dbReference type="NCBI Taxonomy" id="1463597"/>
    <lineage>
        <taxon>Bacteria</taxon>
        <taxon>Pseudomonadati</taxon>
        <taxon>Pseudomonadota</taxon>
        <taxon>Alphaproteobacteria</taxon>
        <taxon>Sphingomonadales</taxon>
        <taxon>Erythrobacteraceae</taxon>
        <taxon>Qipengyuania</taxon>
    </lineage>
</organism>
<comment type="caution">
    <text evidence="2">The sequence shown here is derived from an EMBL/GenBank/DDBJ whole genome shotgun (WGS) entry which is preliminary data.</text>
</comment>
<reference evidence="2 3" key="1">
    <citation type="submission" date="2019-12" db="EMBL/GenBank/DDBJ databases">
        <title>Genomic-based taxomic classification of the family Erythrobacteraceae.</title>
        <authorList>
            <person name="Xu L."/>
        </authorList>
    </citation>
    <scope>NUCLEOTIDE SEQUENCE [LARGE SCALE GENOMIC DNA]</scope>
    <source>
        <strain evidence="2 3">MCCC 1A09965</strain>
    </source>
</reference>
<dbReference type="AlphaFoldDB" id="A0A844YHY1"/>